<feature type="non-terminal residue" evidence="1">
    <location>
        <position position="1"/>
    </location>
</feature>
<evidence type="ECO:0000313" key="2">
    <source>
        <dbReference type="Proteomes" id="UP000807306"/>
    </source>
</evidence>
<reference evidence="1" key="1">
    <citation type="submission" date="2020-11" db="EMBL/GenBank/DDBJ databases">
        <authorList>
            <consortium name="DOE Joint Genome Institute"/>
            <person name="Ahrendt S."/>
            <person name="Riley R."/>
            <person name="Andreopoulos W."/>
            <person name="Labutti K."/>
            <person name="Pangilinan J."/>
            <person name="Ruiz-Duenas F.J."/>
            <person name="Barrasa J.M."/>
            <person name="Sanchez-Garcia M."/>
            <person name="Camarero S."/>
            <person name="Miyauchi S."/>
            <person name="Serrano A."/>
            <person name="Linde D."/>
            <person name="Babiker R."/>
            <person name="Drula E."/>
            <person name="Ayuso-Fernandez I."/>
            <person name="Pacheco R."/>
            <person name="Padilla G."/>
            <person name="Ferreira P."/>
            <person name="Barriuso J."/>
            <person name="Kellner H."/>
            <person name="Castanera R."/>
            <person name="Alfaro M."/>
            <person name="Ramirez L."/>
            <person name="Pisabarro A.G."/>
            <person name="Kuo A."/>
            <person name="Tritt A."/>
            <person name="Lipzen A."/>
            <person name="He G."/>
            <person name="Yan M."/>
            <person name="Ng V."/>
            <person name="Cullen D."/>
            <person name="Martin F."/>
            <person name="Rosso M.-N."/>
            <person name="Henrissat B."/>
            <person name="Hibbett D."/>
            <person name="Martinez A.T."/>
            <person name="Grigoriev I.V."/>
        </authorList>
    </citation>
    <scope>NUCLEOTIDE SEQUENCE</scope>
    <source>
        <strain evidence="1">CBS 506.95</strain>
    </source>
</reference>
<dbReference type="EMBL" id="MU157848">
    <property type="protein sequence ID" value="KAF9529155.1"/>
    <property type="molecule type" value="Genomic_DNA"/>
</dbReference>
<sequence length="559" mass="62286">MPSLLEALPLDIVLHCAILSGSTSTFEPPTAISRLSQTSSALHNALDTRISPNVYGQVFSSKFDKAALYRRSGFLTTDSALAFDLQSRYQLLRRVKTMGLSPTNLVEDLWTALWMFLESDGLNERQLQRADFASFMLTVAKFHLGSPDSSEETGVGSFSFHSLVVWLLAFTLSRQVILMLSAQDRDQLYGLIFPYILWSNKAVSPLATCRECSRARYGCVCPEPVIQGLEDESASRTKTSLLRCLSYRGQLRNIPHPSLAAINIACAIMETTLMRVPPHFPENRAIANAAQLHGPTQEDYRAWASYRTSLFADSVPNEPSVDGPLQSDNSLESSWTRSMLHELEFRDLLQSIPLGNTNTGIKYIPGSLTGVWEGTYRRLPLPSSVMQTTDVDINPAFSKPIQCSLTEYINIMNEQSLSRHAHALNNISVSDFFLSHDSSELSVRGGSKYRKLVKLDTIHPVDARDNTFFNVMLHGETLNAHDTAWGGFKFWGGVYEDGRIVLKRSAKNDGDQGSWIFEGRLKFGTAFLGRWRVSGEPTNVGVDHGVFSMGNHGANWKRE</sequence>
<protein>
    <submittedName>
        <fullName evidence="1">Uncharacterized protein</fullName>
    </submittedName>
</protein>
<keyword evidence="2" id="KW-1185">Reference proteome</keyword>
<dbReference type="Proteomes" id="UP000807306">
    <property type="component" value="Unassembled WGS sequence"/>
</dbReference>
<dbReference type="OrthoDB" id="3007819at2759"/>
<dbReference type="AlphaFoldDB" id="A0A9P6EHH8"/>
<name>A0A9P6EHH8_9AGAR</name>
<organism evidence="1 2">
    <name type="scientific">Crepidotus variabilis</name>
    <dbReference type="NCBI Taxonomy" id="179855"/>
    <lineage>
        <taxon>Eukaryota</taxon>
        <taxon>Fungi</taxon>
        <taxon>Dikarya</taxon>
        <taxon>Basidiomycota</taxon>
        <taxon>Agaricomycotina</taxon>
        <taxon>Agaricomycetes</taxon>
        <taxon>Agaricomycetidae</taxon>
        <taxon>Agaricales</taxon>
        <taxon>Agaricineae</taxon>
        <taxon>Crepidotaceae</taxon>
        <taxon>Crepidotus</taxon>
    </lineage>
</organism>
<comment type="caution">
    <text evidence="1">The sequence shown here is derived from an EMBL/GenBank/DDBJ whole genome shotgun (WGS) entry which is preliminary data.</text>
</comment>
<proteinExistence type="predicted"/>
<accession>A0A9P6EHH8</accession>
<evidence type="ECO:0000313" key="1">
    <source>
        <dbReference type="EMBL" id="KAF9529155.1"/>
    </source>
</evidence>
<gene>
    <name evidence="1" type="ORF">CPB83DRAFT_853328</name>
</gene>